<evidence type="ECO:0000259" key="3">
    <source>
        <dbReference type="PROSITE" id="PS51708"/>
    </source>
</evidence>
<accession>A0A919TQK9</accession>
<dbReference type="Proteomes" id="UP000623608">
    <property type="component" value="Unassembled WGS sequence"/>
</dbReference>
<sequence length="474" mass="52238">MEIASETERKYDVPDGFVLPSLVGTAGIRDITGAETHDLDATYFDTDELTLLQNRRTLRRRTGGGDAGWHLKTPGAGQSRTEHRVPLNGGDKNTVPAELHGQVRALSRREILKPVARLRTHRIETPLRDAKGRTLALIAQDQVRAESGGKEQRWQEIEVELVDGDAKVLEAVEKRLLSVGATPAAGPSKVARALDGRLKKTPKPKVKSPVQAYAQEQRDAITEFDPGVRQGDPESVHKMRVATRRLRSTLKTFKRSFPGFEEVGDELKWLADLLGQVRDGQVQKGKLLAGVEESGDQFTAVAARIRQHLDDQVDRGRAALDESLESERYLALLDRIDRLADRPGKGEPDPIKRAAKSLAKADGLLDQALADGVDAELHDARKAYKRARYAVEVFAGAAGKPGKQLVNALTDLQDVLGAHQDSVVARELLLELGPDSFWFGVLWARQEQVGTDTHAELPVVVEASRKKKLRQWIG</sequence>
<dbReference type="RefSeq" id="WP_203802592.1">
    <property type="nucleotide sequence ID" value="NZ_BOMY01000013.1"/>
</dbReference>
<dbReference type="AlphaFoldDB" id="A0A919TQK9"/>
<dbReference type="InterPro" id="IPR023577">
    <property type="entry name" value="CYTH_domain"/>
</dbReference>
<dbReference type="SUPFAM" id="SSF55154">
    <property type="entry name" value="CYTH-like phosphatases"/>
    <property type="match status" value="1"/>
</dbReference>
<evidence type="ECO:0000313" key="4">
    <source>
        <dbReference type="EMBL" id="GIF19263.1"/>
    </source>
</evidence>
<name>A0A919TQK9_9ACTN</name>
<dbReference type="PANTHER" id="PTHR39339">
    <property type="entry name" value="SLR1444 PROTEIN"/>
    <property type="match status" value="1"/>
</dbReference>
<dbReference type="SMART" id="SM00880">
    <property type="entry name" value="CHAD"/>
    <property type="match status" value="1"/>
</dbReference>
<dbReference type="Gene3D" id="2.40.320.10">
    <property type="entry name" value="Hypothetical Protein Pfu-838710-001"/>
    <property type="match status" value="1"/>
</dbReference>
<dbReference type="Gene3D" id="1.40.20.10">
    <property type="entry name" value="CHAD domain"/>
    <property type="match status" value="1"/>
</dbReference>
<dbReference type="EMBL" id="BOMY01000013">
    <property type="protein sequence ID" value="GIF19263.1"/>
    <property type="molecule type" value="Genomic_DNA"/>
</dbReference>
<evidence type="ECO:0000313" key="5">
    <source>
        <dbReference type="Proteomes" id="UP000623608"/>
    </source>
</evidence>
<protein>
    <submittedName>
        <fullName evidence="4">CHAD domain-containing protein</fullName>
    </submittedName>
</protein>
<dbReference type="PROSITE" id="PS51708">
    <property type="entry name" value="CHAD"/>
    <property type="match status" value="1"/>
</dbReference>
<comment type="caution">
    <text evidence="4">The sequence shown here is derived from an EMBL/GenBank/DDBJ whole genome shotgun (WGS) entry which is preliminary data.</text>
</comment>
<dbReference type="CDD" id="cd07374">
    <property type="entry name" value="CYTH-like_Pase"/>
    <property type="match status" value="1"/>
</dbReference>
<evidence type="ECO:0000259" key="2">
    <source>
        <dbReference type="PROSITE" id="PS51707"/>
    </source>
</evidence>
<dbReference type="SMART" id="SM01118">
    <property type="entry name" value="CYTH"/>
    <property type="match status" value="1"/>
</dbReference>
<gene>
    <name evidence="4" type="ORF">Ate02nite_19930</name>
</gene>
<proteinExistence type="predicted"/>
<dbReference type="InterPro" id="IPR007899">
    <property type="entry name" value="CHAD_dom"/>
</dbReference>
<dbReference type="InterPro" id="IPR033469">
    <property type="entry name" value="CYTH-like_dom_sf"/>
</dbReference>
<feature type="domain" description="CYTH" evidence="2">
    <location>
        <begin position="4"/>
        <end position="200"/>
    </location>
</feature>
<dbReference type="Pfam" id="PF01928">
    <property type="entry name" value="CYTH"/>
    <property type="match status" value="1"/>
</dbReference>
<organism evidence="4 5">
    <name type="scientific">Paractinoplanes tereljensis</name>
    <dbReference type="NCBI Taxonomy" id="571912"/>
    <lineage>
        <taxon>Bacteria</taxon>
        <taxon>Bacillati</taxon>
        <taxon>Actinomycetota</taxon>
        <taxon>Actinomycetes</taxon>
        <taxon>Micromonosporales</taxon>
        <taxon>Micromonosporaceae</taxon>
        <taxon>Paractinoplanes</taxon>
    </lineage>
</organism>
<feature type="region of interest" description="Disordered" evidence="1">
    <location>
        <begin position="63"/>
        <end position="82"/>
    </location>
</feature>
<dbReference type="Pfam" id="PF05235">
    <property type="entry name" value="CHAD"/>
    <property type="match status" value="1"/>
</dbReference>
<feature type="domain" description="CHAD" evidence="3">
    <location>
        <begin position="203"/>
        <end position="474"/>
    </location>
</feature>
<evidence type="ECO:0000256" key="1">
    <source>
        <dbReference type="SAM" id="MobiDB-lite"/>
    </source>
</evidence>
<dbReference type="PROSITE" id="PS51707">
    <property type="entry name" value="CYTH"/>
    <property type="match status" value="1"/>
</dbReference>
<dbReference type="InterPro" id="IPR038186">
    <property type="entry name" value="CHAD_dom_sf"/>
</dbReference>
<dbReference type="PANTHER" id="PTHR39339:SF1">
    <property type="entry name" value="CHAD DOMAIN-CONTAINING PROTEIN"/>
    <property type="match status" value="1"/>
</dbReference>
<reference evidence="4" key="1">
    <citation type="submission" date="2021-01" db="EMBL/GenBank/DDBJ databases">
        <title>Whole genome shotgun sequence of Actinoplanes tereljensis NBRC 105297.</title>
        <authorList>
            <person name="Komaki H."/>
            <person name="Tamura T."/>
        </authorList>
    </citation>
    <scope>NUCLEOTIDE SEQUENCE</scope>
    <source>
        <strain evidence="4">NBRC 105297</strain>
    </source>
</reference>
<keyword evidence="5" id="KW-1185">Reference proteome</keyword>